<accession>A0A7S0T878</accession>
<dbReference type="InterPro" id="IPR036787">
    <property type="entry name" value="T_IF-3_N_sf"/>
</dbReference>
<sequence length="163" mass="19103">MVRGFDRGYKRLPKQKEEVPPSEPSRRVNDEIPGDLEVLFVGDEQTKAQIMFAREALMFAQKAGLDLVEIAPNARPPVCKMVDYESMLRAEREKSRQMQQKLLKNTKKVSALKELRFTPTIQQHDFDVKLKRAREWLEVRELRFFLLSSLQTNFHQLRTTELG</sequence>
<comment type="similarity">
    <text evidence="1">Belongs to the IF-3 family.</text>
</comment>
<dbReference type="GO" id="GO:0043022">
    <property type="term" value="F:ribosome binding"/>
    <property type="evidence" value="ECO:0007669"/>
    <property type="project" value="TreeGrafter"/>
</dbReference>
<evidence type="ECO:0000256" key="1">
    <source>
        <dbReference type="ARBA" id="ARBA00005439"/>
    </source>
</evidence>
<keyword evidence="3" id="KW-0648">Protein biosynthesis</keyword>
<dbReference type="PANTHER" id="PTHR10938:SF0">
    <property type="entry name" value="TRANSLATION INITIATION FACTOR IF-3, MITOCHONDRIAL"/>
    <property type="match status" value="1"/>
</dbReference>
<dbReference type="PANTHER" id="PTHR10938">
    <property type="entry name" value="TRANSLATION INITIATION FACTOR IF-3"/>
    <property type="match status" value="1"/>
</dbReference>
<dbReference type="SUPFAM" id="SSF54364">
    <property type="entry name" value="Translation initiation factor IF3, N-terminal domain"/>
    <property type="match status" value="1"/>
</dbReference>
<reference evidence="6" key="1">
    <citation type="submission" date="2021-01" db="EMBL/GenBank/DDBJ databases">
        <authorList>
            <person name="Corre E."/>
            <person name="Pelletier E."/>
            <person name="Niang G."/>
            <person name="Scheremetjew M."/>
            <person name="Finn R."/>
            <person name="Kale V."/>
            <person name="Holt S."/>
            <person name="Cochrane G."/>
            <person name="Meng A."/>
            <person name="Brown T."/>
            <person name="Cohen L."/>
        </authorList>
    </citation>
    <scope>NUCLEOTIDE SEQUENCE</scope>
    <source>
        <strain evidence="6">CCMP3276</strain>
    </source>
</reference>
<dbReference type="EMBL" id="HBFE01004035">
    <property type="protein sequence ID" value="CAD8726560.1"/>
    <property type="molecule type" value="Transcribed_RNA"/>
</dbReference>
<evidence type="ECO:0000256" key="2">
    <source>
        <dbReference type="ARBA" id="ARBA00022540"/>
    </source>
</evidence>
<feature type="region of interest" description="Disordered" evidence="4">
    <location>
        <begin position="1"/>
        <end position="30"/>
    </location>
</feature>
<gene>
    <name evidence="6" type="ORF">EMAD1354_LOCUS2641</name>
</gene>
<feature type="domain" description="Translation initiation factor 3 N-terminal" evidence="5">
    <location>
        <begin position="28"/>
        <end position="97"/>
    </location>
</feature>
<dbReference type="GO" id="GO:0003743">
    <property type="term" value="F:translation initiation factor activity"/>
    <property type="evidence" value="ECO:0007669"/>
    <property type="project" value="UniProtKB-KW"/>
</dbReference>
<dbReference type="AlphaFoldDB" id="A0A7S0T878"/>
<evidence type="ECO:0000256" key="4">
    <source>
        <dbReference type="SAM" id="MobiDB-lite"/>
    </source>
</evidence>
<name>A0A7S0T878_9RHOD</name>
<dbReference type="NCBIfam" id="TIGR00168">
    <property type="entry name" value="infC"/>
    <property type="match status" value="1"/>
</dbReference>
<keyword evidence="2" id="KW-0396">Initiation factor</keyword>
<dbReference type="GO" id="GO:0032790">
    <property type="term" value="P:ribosome disassembly"/>
    <property type="evidence" value="ECO:0007669"/>
    <property type="project" value="TreeGrafter"/>
</dbReference>
<dbReference type="SUPFAM" id="SSF55200">
    <property type="entry name" value="Translation initiation factor IF3, C-terminal domain"/>
    <property type="match status" value="1"/>
</dbReference>
<dbReference type="Gene3D" id="3.10.20.80">
    <property type="entry name" value="Translation initiation factor 3 (IF-3), N-terminal domain"/>
    <property type="match status" value="1"/>
</dbReference>
<dbReference type="InterPro" id="IPR036788">
    <property type="entry name" value="T_IF-3_C_sf"/>
</dbReference>
<evidence type="ECO:0000313" key="6">
    <source>
        <dbReference type="EMBL" id="CAD8726560.1"/>
    </source>
</evidence>
<dbReference type="Gene3D" id="3.30.110.10">
    <property type="entry name" value="Translation initiation factor 3 (IF-3), C-terminal domain"/>
    <property type="match status" value="1"/>
</dbReference>
<evidence type="ECO:0000256" key="3">
    <source>
        <dbReference type="ARBA" id="ARBA00022917"/>
    </source>
</evidence>
<proteinExistence type="inferred from homology"/>
<protein>
    <recommendedName>
        <fullName evidence="5">Translation initiation factor 3 N-terminal domain-containing protein</fullName>
    </recommendedName>
</protein>
<organism evidence="6">
    <name type="scientific">Erythrolobus madagascarensis</name>
    <dbReference type="NCBI Taxonomy" id="708628"/>
    <lineage>
        <taxon>Eukaryota</taxon>
        <taxon>Rhodophyta</taxon>
        <taxon>Bangiophyceae</taxon>
        <taxon>Porphyridiales</taxon>
        <taxon>Porphyridiaceae</taxon>
        <taxon>Erythrolobus</taxon>
    </lineage>
</organism>
<dbReference type="InterPro" id="IPR001288">
    <property type="entry name" value="Translation_initiation_fac_3"/>
</dbReference>
<dbReference type="InterPro" id="IPR019814">
    <property type="entry name" value="Translation_initiation_fac_3_N"/>
</dbReference>
<evidence type="ECO:0000259" key="5">
    <source>
        <dbReference type="Pfam" id="PF05198"/>
    </source>
</evidence>
<dbReference type="Pfam" id="PF05198">
    <property type="entry name" value="IF3_N"/>
    <property type="match status" value="1"/>
</dbReference>